<feature type="transmembrane region" description="Helical" evidence="10">
    <location>
        <begin position="87"/>
        <end position="108"/>
    </location>
</feature>
<dbReference type="AlphaFoldDB" id="A0A838XGD6"/>
<comment type="subcellular location">
    <subcellularLocation>
        <location evidence="1">Membrane</location>
        <topology evidence="1">Multi-pass membrane protein</topology>
    </subcellularLocation>
</comment>
<proteinExistence type="inferred from homology"/>
<evidence type="ECO:0000256" key="8">
    <source>
        <dbReference type="ARBA" id="ARBA00023157"/>
    </source>
</evidence>
<evidence type="ECO:0000313" key="13">
    <source>
        <dbReference type="Proteomes" id="UP000550354"/>
    </source>
</evidence>
<dbReference type="EMBL" id="JACEOG010000001">
    <property type="protein sequence ID" value="MBA4609102.1"/>
    <property type="molecule type" value="Genomic_DNA"/>
</dbReference>
<name>A0A838XGD6_9ACTN</name>
<keyword evidence="5 10" id="KW-1133">Transmembrane helix</keyword>
<evidence type="ECO:0000256" key="3">
    <source>
        <dbReference type="ARBA" id="ARBA00022692"/>
    </source>
</evidence>
<reference evidence="12 13" key="1">
    <citation type="submission" date="2020-07" db="EMBL/GenBank/DDBJ databases">
        <title>Draft genome and description of Aeromicrobium phoceense strain Marseille-Q0843 isolated from healthy skin swab.</title>
        <authorList>
            <person name="Boxberger M."/>
            <person name="La Scola B."/>
        </authorList>
    </citation>
    <scope>NUCLEOTIDE SEQUENCE [LARGE SCALE GENOMIC DNA]</scope>
    <source>
        <strain evidence="12 13">Marseille-Q0843</strain>
    </source>
</reference>
<feature type="domain" description="Vitamin K epoxide reductase" evidence="11">
    <location>
        <begin position="1"/>
        <end position="139"/>
    </location>
</feature>
<evidence type="ECO:0000256" key="4">
    <source>
        <dbReference type="ARBA" id="ARBA00022719"/>
    </source>
</evidence>
<feature type="transmembrane region" description="Helical" evidence="10">
    <location>
        <begin position="62"/>
        <end position="80"/>
    </location>
</feature>
<dbReference type="GO" id="GO:0048038">
    <property type="term" value="F:quinone binding"/>
    <property type="evidence" value="ECO:0007669"/>
    <property type="project" value="UniProtKB-KW"/>
</dbReference>
<keyword evidence="3 10" id="KW-0812">Transmembrane</keyword>
<comment type="similarity">
    <text evidence="2">Belongs to the VKOR family.</text>
</comment>
<organism evidence="12 13">
    <name type="scientific">Aeromicrobium phoceense</name>
    <dbReference type="NCBI Taxonomy" id="2754045"/>
    <lineage>
        <taxon>Bacteria</taxon>
        <taxon>Bacillati</taxon>
        <taxon>Actinomycetota</taxon>
        <taxon>Actinomycetes</taxon>
        <taxon>Propionibacteriales</taxon>
        <taxon>Nocardioidaceae</taxon>
        <taxon>Aeromicrobium</taxon>
    </lineage>
</organism>
<dbReference type="InterPro" id="IPR012932">
    <property type="entry name" value="VKOR"/>
</dbReference>
<keyword evidence="6" id="KW-0560">Oxidoreductase</keyword>
<evidence type="ECO:0000256" key="7">
    <source>
        <dbReference type="ARBA" id="ARBA00023136"/>
    </source>
</evidence>
<dbReference type="InterPro" id="IPR038354">
    <property type="entry name" value="VKOR_sf"/>
</dbReference>
<evidence type="ECO:0000256" key="6">
    <source>
        <dbReference type="ARBA" id="ARBA00023002"/>
    </source>
</evidence>
<evidence type="ECO:0000256" key="10">
    <source>
        <dbReference type="SAM" id="Phobius"/>
    </source>
</evidence>
<dbReference type="Proteomes" id="UP000550354">
    <property type="component" value="Unassembled WGS sequence"/>
</dbReference>
<evidence type="ECO:0000313" key="12">
    <source>
        <dbReference type="EMBL" id="MBA4609102.1"/>
    </source>
</evidence>
<gene>
    <name evidence="12" type="ORF">H1W00_11495</name>
</gene>
<evidence type="ECO:0000256" key="1">
    <source>
        <dbReference type="ARBA" id="ARBA00004141"/>
    </source>
</evidence>
<keyword evidence="4" id="KW-0874">Quinone</keyword>
<feature type="transmembrane region" description="Helical" evidence="10">
    <location>
        <begin position="163"/>
        <end position="185"/>
    </location>
</feature>
<evidence type="ECO:0000256" key="2">
    <source>
        <dbReference type="ARBA" id="ARBA00006214"/>
    </source>
</evidence>
<sequence length="189" mass="20738">MAWLLLVGGSIGLLASAVLLVERFELAENPAYTPSCSLNPVLSCGSIMESAQAAVFGFPNPILGVAAFPVLMTTGAAMLAGAEFRRWFWVGLQVGVTAGMGFVLWLVFQSLYRIGALCPYCMAVWAVIIPTFWYLTLRNARARIFGERVAVARVTRWAEVWHAPALLVAFLFVLGLIGARFWSYWSTLI</sequence>
<feature type="transmembrane region" description="Helical" evidence="10">
    <location>
        <begin position="114"/>
        <end position="135"/>
    </location>
</feature>
<keyword evidence="7 10" id="KW-0472">Membrane</keyword>
<evidence type="ECO:0000256" key="5">
    <source>
        <dbReference type="ARBA" id="ARBA00022989"/>
    </source>
</evidence>
<evidence type="ECO:0000259" key="11">
    <source>
        <dbReference type="SMART" id="SM00756"/>
    </source>
</evidence>
<keyword evidence="8" id="KW-1015">Disulfide bond</keyword>
<dbReference type="SMART" id="SM00756">
    <property type="entry name" value="VKc"/>
    <property type="match status" value="1"/>
</dbReference>
<dbReference type="Gene3D" id="1.20.1440.130">
    <property type="entry name" value="VKOR domain"/>
    <property type="match status" value="1"/>
</dbReference>
<keyword evidence="9" id="KW-0676">Redox-active center</keyword>
<dbReference type="GO" id="GO:0016020">
    <property type="term" value="C:membrane"/>
    <property type="evidence" value="ECO:0007669"/>
    <property type="project" value="UniProtKB-SubCell"/>
</dbReference>
<dbReference type="CDD" id="cd12922">
    <property type="entry name" value="VKOR_5"/>
    <property type="match status" value="1"/>
</dbReference>
<accession>A0A838XGD6</accession>
<evidence type="ECO:0000256" key="9">
    <source>
        <dbReference type="ARBA" id="ARBA00023284"/>
    </source>
</evidence>
<comment type="caution">
    <text evidence="12">The sequence shown here is derived from an EMBL/GenBank/DDBJ whole genome shotgun (WGS) entry which is preliminary data.</text>
</comment>
<dbReference type="InterPro" id="IPR041714">
    <property type="entry name" value="VKOR_Actinobacteria"/>
</dbReference>
<protein>
    <submittedName>
        <fullName evidence="12">Vitamin K epoxide reductase family protein</fullName>
    </submittedName>
</protein>
<keyword evidence="13" id="KW-1185">Reference proteome</keyword>
<dbReference type="Pfam" id="PF07884">
    <property type="entry name" value="VKOR"/>
    <property type="match status" value="1"/>
</dbReference>
<dbReference type="GO" id="GO:0016491">
    <property type="term" value="F:oxidoreductase activity"/>
    <property type="evidence" value="ECO:0007669"/>
    <property type="project" value="UniProtKB-KW"/>
</dbReference>